<evidence type="ECO:0000313" key="1">
    <source>
        <dbReference type="EMBL" id="GAA5226162.1"/>
    </source>
</evidence>
<comment type="caution">
    <text evidence="1">The sequence shown here is derived from an EMBL/GenBank/DDBJ whole genome shotgun (WGS) entry which is preliminary data.</text>
</comment>
<organism evidence="1 2">
    <name type="scientific">Paeniglutamicibacter antarcticus</name>
    <dbReference type="NCBI Taxonomy" id="494023"/>
    <lineage>
        <taxon>Bacteria</taxon>
        <taxon>Bacillati</taxon>
        <taxon>Actinomycetota</taxon>
        <taxon>Actinomycetes</taxon>
        <taxon>Micrococcales</taxon>
        <taxon>Micrococcaceae</taxon>
        <taxon>Paeniglutamicibacter</taxon>
    </lineage>
</organism>
<reference evidence="2" key="1">
    <citation type="journal article" date="2019" name="Int. J. Syst. Evol. Microbiol.">
        <title>The Global Catalogue of Microorganisms (GCM) 10K type strain sequencing project: providing services to taxonomists for standard genome sequencing and annotation.</title>
        <authorList>
            <consortium name="The Broad Institute Genomics Platform"/>
            <consortium name="The Broad Institute Genome Sequencing Center for Infectious Disease"/>
            <person name="Wu L."/>
            <person name="Ma J."/>
        </authorList>
    </citation>
    <scope>NUCLEOTIDE SEQUENCE [LARGE SCALE GENOMIC DNA]</scope>
    <source>
        <strain evidence="2">JCM 18952</strain>
    </source>
</reference>
<dbReference type="Proteomes" id="UP001501257">
    <property type="component" value="Unassembled WGS sequence"/>
</dbReference>
<dbReference type="EMBL" id="BAABLK010000013">
    <property type="protein sequence ID" value="GAA5226162.1"/>
    <property type="molecule type" value="Genomic_DNA"/>
</dbReference>
<evidence type="ECO:0000313" key="2">
    <source>
        <dbReference type="Proteomes" id="UP001501257"/>
    </source>
</evidence>
<dbReference type="RefSeq" id="WP_210101048.1">
    <property type="nucleotide sequence ID" value="NZ_BAABLK010000013.1"/>
</dbReference>
<sequence>MNTALIAESFIASGSVGSATGQLVSIQRDPERAAAAGGSRGSIQLRYHSLQLVPVDLIDEVPGIWAALLDVVESFLAEGTGQGRYPGLDAEIVLQTTGGIAKFTAGKVRHIVDTGELIDAILGGAAAYHHFAGTCQPRIAELRSQVSAAGISAQGERAAHPWAPRRNLGE</sequence>
<name>A0ABP9TKB9_9MICC</name>
<gene>
    <name evidence="1" type="ORF">GCM10025778_06930</name>
</gene>
<keyword evidence="2" id="KW-1185">Reference proteome</keyword>
<proteinExistence type="predicted"/>
<accession>A0ABP9TKB9</accession>
<protein>
    <submittedName>
        <fullName evidence="1">Uncharacterized protein</fullName>
    </submittedName>
</protein>